<dbReference type="KEGG" id="gfs:119633593"/>
<feature type="region of interest" description="Disordered" evidence="2">
    <location>
        <begin position="479"/>
        <end position="503"/>
    </location>
</feature>
<name>A0A8U0WDV2_9MUSC</name>
<evidence type="ECO:0000313" key="4">
    <source>
        <dbReference type="RefSeq" id="XP_037883136.1"/>
    </source>
</evidence>
<feature type="compositionally biased region" description="Polar residues" evidence="2">
    <location>
        <begin position="479"/>
        <end position="496"/>
    </location>
</feature>
<feature type="compositionally biased region" description="Polar residues" evidence="2">
    <location>
        <begin position="526"/>
        <end position="548"/>
    </location>
</feature>
<dbReference type="Proteomes" id="UP000092443">
    <property type="component" value="Unplaced"/>
</dbReference>
<dbReference type="GeneID" id="119633593"/>
<evidence type="ECO:0000313" key="3">
    <source>
        <dbReference type="Proteomes" id="UP000092443"/>
    </source>
</evidence>
<reference evidence="4" key="1">
    <citation type="submission" date="2025-08" db="UniProtKB">
        <authorList>
            <consortium name="RefSeq"/>
        </authorList>
    </citation>
    <scope>IDENTIFICATION</scope>
    <source>
        <tissue evidence="4">Whole body pupa</tissue>
    </source>
</reference>
<sequence>MDDYSDVLNLSPEDLLEKYCKLNDRYQEMVKVNEADTQHIYELKGALQRATAAEAFLSQELDQLTSYENNRNTNDLQQLQQEIERLENANRKLKQDFDVVVDENIQLSKVVEETVKNKTDLPVVVSPQESKLSNEDFERMHMLENENIELLRKMEEFQESFLRCTLTIAEHEKNIEILRDQVNCLEENLKSKQTDLEEKVSMLESTQEQLIEANAKLAMMTSMPECVDRKGNSLFAEVDDQRQAMKKLLNAQKVSYLEMKKIYSESEHEIRRLKRENTSMRTELEACSSIFCFADRTYQEKLNQRIQRLLSENEGLERKLNWTQEHLKELSSERGVLWLDSMLDFCKKETNTLRQQLHSERLQRASLEEQLRNALQDMARWRFESLKSRCVLLNREYLLNEHKIPFEPMQALDFHITHKEQEEARPRIINRPKNDLLKPTAIAESEKEDLIGKDQCCEIQKIGQKLEDEAEPNELTKSSYAGLKNNQPPSGSSNAGLSDCEKSEISPKISEEIAKLNLVQEVTNLSTKSESSASDQQKPESKSQSNESAIKEDYDGEQKPKNESRCDESLTKANYELKGEQKLQGSPVRSFNIYNDNENYESSPKIKEKFFKLVGKPPSPMRPSQRALRKPDKVDKCVKKSRSILSEKRDLFHEEAPKNVTFSTEKATIHSPTFDKSSSEDCVSVSDETLTPLFTKSINKVSVKGSRTKSNIVVRHVVVSSKRD</sequence>
<evidence type="ECO:0000256" key="1">
    <source>
        <dbReference type="SAM" id="Coils"/>
    </source>
</evidence>
<dbReference type="AlphaFoldDB" id="A0A8U0WDV2"/>
<feature type="region of interest" description="Disordered" evidence="2">
    <location>
        <begin position="526"/>
        <end position="571"/>
    </location>
</feature>
<gene>
    <name evidence="4" type="primary">LOC119633593</name>
</gene>
<feature type="coiled-coil region" evidence="1">
    <location>
        <begin position="69"/>
        <end position="103"/>
    </location>
</feature>
<feature type="compositionally biased region" description="Basic and acidic residues" evidence="2">
    <location>
        <begin position="549"/>
        <end position="571"/>
    </location>
</feature>
<keyword evidence="1" id="KW-0175">Coiled coil</keyword>
<organism evidence="3 4">
    <name type="scientific">Glossina fuscipes</name>
    <dbReference type="NCBI Taxonomy" id="7396"/>
    <lineage>
        <taxon>Eukaryota</taxon>
        <taxon>Metazoa</taxon>
        <taxon>Ecdysozoa</taxon>
        <taxon>Arthropoda</taxon>
        <taxon>Hexapoda</taxon>
        <taxon>Insecta</taxon>
        <taxon>Pterygota</taxon>
        <taxon>Neoptera</taxon>
        <taxon>Endopterygota</taxon>
        <taxon>Diptera</taxon>
        <taxon>Brachycera</taxon>
        <taxon>Muscomorpha</taxon>
        <taxon>Hippoboscoidea</taxon>
        <taxon>Glossinidae</taxon>
        <taxon>Glossina</taxon>
    </lineage>
</organism>
<proteinExistence type="predicted"/>
<protein>
    <submittedName>
        <fullName evidence="4">Protein Spindly</fullName>
    </submittedName>
</protein>
<feature type="coiled-coil region" evidence="1">
    <location>
        <begin position="140"/>
        <end position="223"/>
    </location>
</feature>
<keyword evidence="3" id="KW-1185">Reference proteome</keyword>
<accession>A0A8U0WDV2</accession>
<evidence type="ECO:0000256" key="2">
    <source>
        <dbReference type="SAM" id="MobiDB-lite"/>
    </source>
</evidence>
<feature type="coiled-coil region" evidence="1">
    <location>
        <begin position="256"/>
        <end position="384"/>
    </location>
</feature>
<dbReference type="RefSeq" id="XP_037883136.1">
    <property type="nucleotide sequence ID" value="XM_038027208.1"/>
</dbReference>